<accession>A0A1M2V5Y8</accession>
<dbReference type="InterPro" id="IPR035917">
    <property type="entry name" value="YjbQ-like_sf"/>
</dbReference>
<organism evidence="1 2">
    <name type="scientific">Trametes pubescens</name>
    <name type="common">White-rot fungus</name>
    <dbReference type="NCBI Taxonomy" id="154538"/>
    <lineage>
        <taxon>Eukaryota</taxon>
        <taxon>Fungi</taxon>
        <taxon>Dikarya</taxon>
        <taxon>Basidiomycota</taxon>
        <taxon>Agaricomycotina</taxon>
        <taxon>Agaricomycetes</taxon>
        <taxon>Polyporales</taxon>
        <taxon>Polyporaceae</taxon>
        <taxon>Trametes</taxon>
    </lineage>
</organism>
<evidence type="ECO:0000313" key="2">
    <source>
        <dbReference type="Proteomes" id="UP000184267"/>
    </source>
</evidence>
<comment type="caution">
    <text evidence="1">The sequence shown here is derived from an EMBL/GenBank/DDBJ whole genome shotgun (WGS) entry which is preliminary data.</text>
</comment>
<proteinExistence type="predicted"/>
<dbReference type="SUPFAM" id="SSF111038">
    <property type="entry name" value="YjbQ-like"/>
    <property type="match status" value="1"/>
</dbReference>
<dbReference type="STRING" id="154538.A0A1M2V5Y8"/>
<protein>
    <submittedName>
        <fullName evidence="1">Uncharacterized protein</fullName>
    </submittedName>
</protein>
<dbReference type="AlphaFoldDB" id="A0A1M2V5Y8"/>
<sequence length="56" mass="6398">MGWQKTFTLARRSKGCHLVTDEVLTQIDAGLRDMDMALDKIVPEDLNWLHTDEGPE</sequence>
<dbReference type="EMBL" id="MNAD01001636">
    <property type="protein sequence ID" value="OJT03011.1"/>
    <property type="molecule type" value="Genomic_DNA"/>
</dbReference>
<dbReference type="OrthoDB" id="10255963at2759"/>
<keyword evidence="2" id="KW-1185">Reference proteome</keyword>
<name>A0A1M2V5Y8_TRAPU</name>
<evidence type="ECO:0000313" key="1">
    <source>
        <dbReference type="EMBL" id="OJT03011.1"/>
    </source>
</evidence>
<dbReference type="Proteomes" id="UP000184267">
    <property type="component" value="Unassembled WGS sequence"/>
</dbReference>
<reference evidence="1 2" key="1">
    <citation type="submission" date="2016-10" db="EMBL/GenBank/DDBJ databases">
        <title>Genome sequence of the basidiomycete white-rot fungus Trametes pubescens.</title>
        <authorList>
            <person name="Makela M.R."/>
            <person name="Granchi Z."/>
            <person name="Peng M."/>
            <person name="De Vries R.P."/>
            <person name="Grigoriev I."/>
            <person name="Riley R."/>
            <person name="Hilden K."/>
        </authorList>
    </citation>
    <scope>NUCLEOTIDE SEQUENCE [LARGE SCALE GENOMIC DNA]</scope>
    <source>
        <strain evidence="1 2">FBCC735</strain>
    </source>
</reference>
<gene>
    <name evidence="1" type="ORF">TRAPUB_6354</name>
</gene>